<evidence type="ECO:0000313" key="4">
    <source>
        <dbReference type="Proteomes" id="UP000038040"/>
    </source>
</evidence>
<feature type="compositionally biased region" description="Low complexity" evidence="1">
    <location>
        <begin position="587"/>
        <end position="602"/>
    </location>
</feature>
<feature type="compositionally biased region" description="Polar residues" evidence="1">
    <location>
        <begin position="208"/>
        <end position="219"/>
    </location>
</feature>
<dbReference type="EMBL" id="UYYG01000082">
    <property type="protein sequence ID" value="VDN52845.1"/>
    <property type="molecule type" value="Genomic_DNA"/>
</dbReference>
<dbReference type="InterPro" id="IPR009604">
    <property type="entry name" value="LsmAD_domain"/>
</dbReference>
<accession>A0A0N4UMF5</accession>
<evidence type="ECO:0000313" key="3">
    <source>
        <dbReference type="EMBL" id="VDN52845.1"/>
    </source>
</evidence>
<feature type="compositionally biased region" description="Polar residues" evidence="1">
    <location>
        <begin position="918"/>
        <end position="927"/>
    </location>
</feature>
<feature type="compositionally biased region" description="Polar residues" evidence="1">
    <location>
        <begin position="680"/>
        <end position="699"/>
    </location>
</feature>
<dbReference type="GO" id="GO:0010494">
    <property type="term" value="C:cytoplasmic stress granule"/>
    <property type="evidence" value="ECO:0007669"/>
    <property type="project" value="TreeGrafter"/>
</dbReference>
<proteinExistence type="predicted"/>
<feature type="compositionally biased region" description="Pro residues" evidence="1">
    <location>
        <begin position="903"/>
        <end position="917"/>
    </location>
</feature>
<dbReference type="GO" id="GO:0034063">
    <property type="term" value="P:stress granule assembly"/>
    <property type="evidence" value="ECO:0007669"/>
    <property type="project" value="TreeGrafter"/>
</dbReference>
<feature type="region of interest" description="Disordered" evidence="1">
    <location>
        <begin position="167"/>
        <end position="266"/>
    </location>
</feature>
<feature type="compositionally biased region" description="Gly residues" evidence="1">
    <location>
        <begin position="302"/>
        <end position="315"/>
    </location>
</feature>
<feature type="domain" description="LsmAD" evidence="2">
    <location>
        <begin position="123"/>
        <end position="194"/>
    </location>
</feature>
<dbReference type="OrthoDB" id="2275718at2759"/>
<evidence type="ECO:0000256" key="1">
    <source>
        <dbReference type="SAM" id="MobiDB-lite"/>
    </source>
</evidence>
<feature type="compositionally biased region" description="Polar residues" evidence="1">
    <location>
        <begin position="242"/>
        <end position="266"/>
    </location>
</feature>
<evidence type="ECO:0000313" key="6">
    <source>
        <dbReference type="WBParaSite" id="DME_0000902801-mRNA-1"/>
    </source>
</evidence>
<reference evidence="6" key="1">
    <citation type="submission" date="2016-04" db="UniProtKB">
        <authorList>
            <consortium name="WormBaseParasite"/>
        </authorList>
    </citation>
    <scope>IDENTIFICATION</scope>
</reference>
<protein>
    <submittedName>
        <fullName evidence="6">LsmAD domain-containing protein</fullName>
    </submittedName>
</protein>
<organism evidence="4 6">
    <name type="scientific">Dracunculus medinensis</name>
    <name type="common">Guinea worm</name>
    <dbReference type="NCBI Taxonomy" id="318479"/>
    <lineage>
        <taxon>Eukaryota</taxon>
        <taxon>Metazoa</taxon>
        <taxon>Ecdysozoa</taxon>
        <taxon>Nematoda</taxon>
        <taxon>Chromadorea</taxon>
        <taxon>Rhabditida</taxon>
        <taxon>Spirurina</taxon>
        <taxon>Dracunculoidea</taxon>
        <taxon>Dracunculidae</taxon>
        <taxon>Dracunculus</taxon>
    </lineage>
</organism>
<evidence type="ECO:0000313" key="5">
    <source>
        <dbReference type="Proteomes" id="UP000274756"/>
    </source>
</evidence>
<feature type="region of interest" description="Disordered" evidence="1">
    <location>
        <begin position="298"/>
        <end position="320"/>
    </location>
</feature>
<dbReference type="STRING" id="318479.A0A0N4UMF5"/>
<keyword evidence="5" id="KW-1185">Reference proteome</keyword>
<dbReference type="PANTHER" id="PTHR12854:SF7">
    <property type="entry name" value="ATAXIN-2 HOMOLOG"/>
    <property type="match status" value="1"/>
</dbReference>
<dbReference type="WBParaSite" id="DME_0000902801-mRNA-1">
    <property type="protein sequence ID" value="DME_0000902801-mRNA-1"/>
    <property type="gene ID" value="DME_0000902801"/>
</dbReference>
<feature type="region of interest" description="Disordered" evidence="1">
    <location>
        <begin position="541"/>
        <end position="612"/>
    </location>
</feature>
<dbReference type="InterPro" id="IPR045117">
    <property type="entry name" value="ATXN2-like"/>
</dbReference>
<feature type="compositionally biased region" description="Polar residues" evidence="1">
    <location>
        <begin position="868"/>
        <end position="885"/>
    </location>
</feature>
<name>A0A0N4UMF5_DRAME</name>
<reference evidence="3 5" key="2">
    <citation type="submission" date="2018-11" db="EMBL/GenBank/DDBJ databases">
        <authorList>
            <consortium name="Pathogen Informatics"/>
        </authorList>
    </citation>
    <scope>NUCLEOTIDE SEQUENCE [LARGE SCALE GENOMIC DNA]</scope>
</reference>
<dbReference type="SMART" id="SM01272">
    <property type="entry name" value="LsmAD"/>
    <property type="match status" value="1"/>
</dbReference>
<feature type="compositionally biased region" description="Polar residues" evidence="1">
    <location>
        <begin position="546"/>
        <end position="572"/>
    </location>
</feature>
<feature type="compositionally biased region" description="Low complexity" evidence="1">
    <location>
        <begin position="190"/>
        <end position="199"/>
    </location>
</feature>
<dbReference type="PANTHER" id="PTHR12854">
    <property type="entry name" value="ATAXIN 2-RELATED"/>
    <property type="match status" value="1"/>
</dbReference>
<dbReference type="GO" id="GO:0003729">
    <property type="term" value="F:mRNA binding"/>
    <property type="evidence" value="ECO:0007669"/>
    <property type="project" value="TreeGrafter"/>
</dbReference>
<gene>
    <name evidence="3" type="ORF">DME_LOCUS2818</name>
</gene>
<feature type="region of interest" description="Disordered" evidence="1">
    <location>
        <begin position="679"/>
        <end position="699"/>
    </location>
</feature>
<evidence type="ECO:0000259" key="2">
    <source>
        <dbReference type="SMART" id="SM01272"/>
    </source>
</evidence>
<dbReference type="Proteomes" id="UP000038040">
    <property type="component" value="Unplaced"/>
</dbReference>
<dbReference type="Proteomes" id="UP000274756">
    <property type="component" value="Unassembled WGS sequence"/>
</dbReference>
<feature type="compositionally biased region" description="Low complexity" evidence="1">
    <location>
        <begin position="886"/>
        <end position="902"/>
    </location>
</feature>
<dbReference type="AlphaFoldDB" id="A0A0N4UMF5"/>
<sequence length="1127" mass="121570">MPKSTKSREQFEIGLKCAHHIVSKNGLNLLPHQDDVIDKIHFSADDILSISVAMQDDKQFQNFTTDREYREHKNGNNPCDESSDLEVWEGDDEELGNLKVDNKDLEDSRGWPVDEMFDANNALGVKSTFDGDLSQYTTANIEGDGKARLKADEIALEIERNSASVARLKMENDDDERDLDKETPEFQVTSNRRSSNSRSIYSGPRGSHGNSNSMRTGSAQIKRDGIGNTSRGGRNMMHGPGASSSRSFTNSSLAHGNKGVTGSSSASYGMQQRFYSIAERNENSNLSCPSEMRRSVEISGSLGTGSGNVGGGGGRSARQFNNISTQSGKTYESNYRGGQHIDEQRLSHGTLHASSSGVSSNVKVYSGSGSYGTSRGGQSKRVENLREFHQNFNNSFHSAPRSSSIGETSANIHDNTAQAQRPVSAWNKGPPSSIRSGPISAPLVVVLEIVSTKDSAAAENRSQETVFDQNLGLHLQTALQTSISQPPPSSGSSSTLMKAVDTSTSNIIPSSSSAVIAVSATQPLSSSPSASSASKTTIISSASSSEGHQAVSTANDASTPSTSSNKSFTWNVNAPPFTPRSHASQSQTPSAQVVTTPTVQTAPPTPSAAIPLPQNIQPANIIPHAAAQQIFPYATPNVYTATHFPLYYSGTGIIQNPQLGPHMTAATANVAGAPVMAATPSINDSRGGQSNSSAVSNRRGQSLLQSNSVYVPSQPINYAHAQHMVPHYQVPFYTSYQQISVGAANVPPPSLPPPPSNTAPPQSFQVIQTQPPHAQMAPYARQTFYPSAQPMVLLQFHRDLRIISIFIEMIALCRRLIWPFTSDKLNILMILVKRFAEKEWGTVHCTNYMLGATPARFTTIHHSIESISGNAGQNPLQSGHQTQPTSSAASSNGNGSNGQNSQPPTPGPQNVPSPAQMPYPQSGTPQSPHAIMVQMPHTGVHSQHPQHMFVQTGTAVKRRRIVSVVFAIRINLRIFLTIPTTVFNNEYLELTNLIMKQFPFISGQPTGYMVFGTAPHQQLMHVHPSAVATASQVPLCHGQVHHQQSIAADQQSAHQQNQSIQQVSVSQLQNFQGEQQQQYTQFVQAQPPVVYHQPQPLSNITVTRQVNVPPVPQGAQQGYPVRNTKTT</sequence>
<feature type="region of interest" description="Disordered" evidence="1">
    <location>
        <begin position="868"/>
        <end position="929"/>
    </location>
</feature>